<reference evidence="1 2" key="1">
    <citation type="submission" date="2023-09" db="EMBL/GenBank/DDBJ databases">
        <title>Nesidiocoris tenuis whole genome shotgun sequence.</title>
        <authorList>
            <person name="Shibata T."/>
            <person name="Shimoda M."/>
            <person name="Kobayashi T."/>
            <person name="Uehara T."/>
        </authorList>
    </citation>
    <scope>NUCLEOTIDE SEQUENCE [LARGE SCALE GENOMIC DNA]</scope>
    <source>
        <strain evidence="1 2">Japan</strain>
    </source>
</reference>
<evidence type="ECO:0000313" key="2">
    <source>
        <dbReference type="Proteomes" id="UP001307889"/>
    </source>
</evidence>
<accession>A0ABN7AQ33</accession>
<gene>
    <name evidence="1" type="ORF">NTJ_06997</name>
</gene>
<protein>
    <submittedName>
        <fullName evidence="1">Uncharacterized protein</fullName>
    </submittedName>
</protein>
<evidence type="ECO:0000313" key="1">
    <source>
        <dbReference type="EMBL" id="BES94188.1"/>
    </source>
</evidence>
<sequence length="148" mass="16639">MRFGDVPRGLPDLIRQLTFSPAPHQLPNISDLLTRGFPPPPSLIGLSLTYKRGRRLWRQAALHQTKYGRLVALAGPFGVIHQGFSASLDLPPASPSVREYLKRFRVTPTRPIITRPIIRPIITSATFNQRPRDCQTLHYAGFTSSPYI</sequence>
<keyword evidence="2" id="KW-1185">Reference proteome</keyword>
<name>A0ABN7AQ33_9HEMI</name>
<dbReference type="EMBL" id="AP028913">
    <property type="protein sequence ID" value="BES94188.1"/>
    <property type="molecule type" value="Genomic_DNA"/>
</dbReference>
<organism evidence="1 2">
    <name type="scientific">Nesidiocoris tenuis</name>
    <dbReference type="NCBI Taxonomy" id="355587"/>
    <lineage>
        <taxon>Eukaryota</taxon>
        <taxon>Metazoa</taxon>
        <taxon>Ecdysozoa</taxon>
        <taxon>Arthropoda</taxon>
        <taxon>Hexapoda</taxon>
        <taxon>Insecta</taxon>
        <taxon>Pterygota</taxon>
        <taxon>Neoptera</taxon>
        <taxon>Paraneoptera</taxon>
        <taxon>Hemiptera</taxon>
        <taxon>Heteroptera</taxon>
        <taxon>Panheteroptera</taxon>
        <taxon>Cimicomorpha</taxon>
        <taxon>Miridae</taxon>
        <taxon>Dicyphina</taxon>
        <taxon>Nesidiocoris</taxon>
    </lineage>
</organism>
<dbReference type="Proteomes" id="UP001307889">
    <property type="component" value="Chromosome 5"/>
</dbReference>
<proteinExistence type="predicted"/>